<sequence length="636" mass="72818">MTVRQPTPINDELDDSLEGHAYVTLPMNYDHMPSANHQSATPPQTASDYGQDLAKVFNDLCMSCRAGDIDTVDSLLSTPELNINQVDEWDYSPLILASLCGHTKIVELLLSRGAICDRDTFQGARCIYGALNDTIRDLLISFDISKSVDMYQPFAGHISSLLNPLNQIPTSDILFRFPHINGTLTRDLQSFRLNRFILAARSPYFFDKLKKGGAWNFKTVIDMPSSTDPIVFKMIVDYIYLRTGSLPIDQPKTQDQLVKFASKLKLEDLLYNIEMINENENEKDKATARNAASFRFVEKARKDMDSFLMNSVIENKVVSKLNLSKEIDFEEINSELYIDEDQKAELLDSSSIPDIIISVIDADSESIVYLPAHKAIMARSEYFETMFKSDIFLSSQEDLPILKDYEKTSNKAVIDRPFILAPHIPVIQISTSTSSFEVAKFILSYLYHDDIPPIPLTLTIELLFAADELFLDRLKTMCAVNITANFSSLTYDDFHALYERVGYNAFDLIRVSWQTRCDKLEQYISRLIAYNLENICEDETERAKFCALIKESASRIQKRQNIDTIELIDDIRYYISLKYAVNEDLIDFEPMGEHFMESDPHHVVADDIQIYKNALYNYEREKNMIYALLDEVQLDA</sequence>
<dbReference type="InterPro" id="IPR036770">
    <property type="entry name" value="Ankyrin_rpt-contain_sf"/>
</dbReference>
<dbReference type="PANTHER" id="PTHR46231">
    <property type="entry name" value="ANKYRIN REPEAT AND BTB/POZ DOMAIN-CONTAINING PROTEIN 1"/>
    <property type="match status" value="1"/>
</dbReference>
<protein>
    <recommendedName>
        <fullName evidence="3">BTB domain-containing protein</fullName>
    </recommendedName>
</protein>
<dbReference type="SUPFAM" id="SSF48403">
    <property type="entry name" value="Ankyrin repeat"/>
    <property type="match status" value="1"/>
</dbReference>
<evidence type="ECO:0000256" key="1">
    <source>
        <dbReference type="ARBA" id="ARBA00022737"/>
    </source>
</evidence>
<organism evidence="4 5">
    <name type="scientific">Debaryomyces fabryi</name>
    <dbReference type="NCBI Taxonomy" id="58627"/>
    <lineage>
        <taxon>Eukaryota</taxon>
        <taxon>Fungi</taxon>
        <taxon>Dikarya</taxon>
        <taxon>Ascomycota</taxon>
        <taxon>Saccharomycotina</taxon>
        <taxon>Pichiomycetes</taxon>
        <taxon>Debaryomycetaceae</taxon>
        <taxon>Debaryomyces</taxon>
    </lineage>
</organism>
<accession>A0A0V1Q4X5</accession>
<dbReference type="Gene3D" id="1.25.40.20">
    <property type="entry name" value="Ankyrin repeat-containing domain"/>
    <property type="match status" value="1"/>
</dbReference>
<dbReference type="InterPro" id="IPR011333">
    <property type="entry name" value="SKP1/BTB/POZ_sf"/>
</dbReference>
<dbReference type="PANTHER" id="PTHR46231:SF1">
    <property type="entry name" value="ANKYRIN REPEAT AND BTB_POZ DOMAIN-CONTAINING PROTEIN 1"/>
    <property type="match status" value="1"/>
</dbReference>
<evidence type="ECO:0000313" key="4">
    <source>
        <dbReference type="EMBL" id="KSA03468.1"/>
    </source>
</evidence>
<dbReference type="AlphaFoldDB" id="A0A0V1Q4X5"/>
<dbReference type="SMART" id="SM00225">
    <property type="entry name" value="BTB"/>
    <property type="match status" value="2"/>
</dbReference>
<dbReference type="InterPro" id="IPR000210">
    <property type="entry name" value="BTB/POZ_dom"/>
</dbReference>
<feature type="domain" description="BTB" evidence="3">
    <location>
        <begin position="171"/>
        <end position="248"/>
    </location>
</feature>
<dbReference type="Pfam" id="PF00651">
    <property type="entry name" value="BTB"/>
    <property type="match status" value="1"/>
</dbReference>
<dbReference type="Proteomes" id="UP000054251">
    <property type="component" value="Unassembled WGS sequence"/>
</dbReference>
<dbReference type="Gene3D" id="3.30.710.10">
    <property type="entry name" value="Potassium Channel Kv1.1, Chain A"/>
    <property type="match status" value="2"/>
</dbReference>
<keyword evidence="2" id="KW-0040">ANK repeat</keyword>
<keyword evidence="1" id="KW-0677">Repeat</keyword>
<dbReference type="GO" id="GO:0005737">
    <property type="term" value="C:cytoplasm"/>
    <property type="evidence" value="ECO:0007669"/>
    <property type="project" value="TreeGrafter"/>
</dbReference>
<dbReference type="EMBL" id="LMYN01000009">
    <property type="protein sequence ID" value="KSA03468.1"/>
    <property type="molecule type" value="Genomic_DNA"/>
</dbReference>
<dbReference type="SMART" id="SM00248">
    <property type="entry name" value="ANK"/>
    <property type="match status" value="2"/>
</dbReference>
<proteinExistence type="predicted"/>
<dbReference type="Pfam" id="PF13637">
    <property type="entry name" value="Ank_4"/>
    <property type="match status" value="1"/>
</dbReference>
<dbReference type="InterPro" id="IPR044515">
    <property type="entry name" value="ABTB1"/>
</dbReference>
<dbReference type="InterPro" id="IPR002110">
    <property type="entry name" value="Ankyrin_rpt"/>
</dbReference>
<dbReference type="SUPFAM" id="SSF54695">
    <property type="entry name" value="POZ domain"/>
    <property type="match status" value="2"/>
</dbReference>
<gene>
    <name evidence="4" type="ORF">AC631_00784</name>
</gene>
<keyword evidence="5" id="KW-1185">Reference proteome</keyword>
<dbReference type="GeneID" id="26837793"/>
<dbReference type="GO" id="GO:0000151">
    <property type="term" value="C:ubiquitin ligase complex"/>
    <property type="evidence" value="ECO:0007669"/>
    <property type="project" value="TreeGrafter"/>
</dbReference>
<evidence type="ECO:0000313" key="5">
    <source>
        <dbReference type="Proteomes" id="UP000054251"/>
    </source>
</evidence>
<evidence type="ECO:0000256" key="2">
    <source>
        <dbReference type="ARBA" id="ARBA00023043"/>
    </source>
</evidence>
<dbReference type="PROSITE" id="PS50097">
    <property type="entry name" value="BTB"/>
    <property type="match status" value="2"/>
</dbReference>
<evidence type="ECO:0000259" key="3">
    <source>
        <dbReference type="PROSITE" id="PS50097"/>
    </source>
</evidence>
<reference evidence="4 5" key="1">
    <citation type="submission" date="2015-11" db="EMBL/GenBank/DDBJ databases">
        <title>The genome of Debaryomyces fabryi.</title>
        <authorList>
            <person name="Tafer H."/>
            <person name="Lopandic K."/>
        </authorList>
    </citation>
    <scope>NUCLEOTIDE SEQUENCE [LARGE SCALE GENOMIC DNA]</scope>
    <source>
        <strain evidence="4 5">CBS 789</strain>
    </source>
</reference>
<dbReference type="OrthoDB" id="684045at2759"/>
<name>A0A0V1Q4X5_9ASCO</name>
<dbReference type="RefSeq" id="XP_015469570.1">
    <property type="nucleotide sequence ID" value="XM_015609614.1"/>
</dbReference>
<feature type="domain" description="BTB" evidence="3">
    <location>
        <begin position="353"/>
        <end position="455"/>
    </location>
</feature>
<comment type="caution">
    <text evidence="4">The sequence shown here is derived from an EMBL/GenBank/DDBJ whole genome shotgun (WGS) entry which is preliminary data.</text>
</comment>